<dbReference type="InterPro" id="IPR006035">
    <property type="entry name" value="Ureohydrolase"/>
</dbReference>
<keyword evidence="1 5" id="KW-0479">Metal-binding</keyword>
<evidence type="ECO:0000256" key="3">
    <source>
        <dbReference type="ARBA" id="ARBA00022808"/>
    </source>
</evidence>
<dbReference type="Pfam" id="PF00491">
    <property type="entry name" value="Arginase"/>
    <property type="match status" value="1"/>
</dbReference>
<feature type="binding site" evidence="5">
    <location>
        <position position="156"/>
    </location>
    <ligand>
        <name>Mn(2+)</name>
        <dbReference type="ChEBI" id="CHEBI:29035"/>
        <label>2</label>
    </ligand>
</feature>
<dbReference type="RefSeq" id="WP_066624009.1">
    <property type="nucleotide sequence ID" value="NZ_JBHSYQ010000008.1"/>
</dbReference>
<feature type="binding site" evidence="5">
    <location>
        <position position="130"/>
    </location>
    <ligand>
        <name>Mn(2+)</name>
        <dbReference type="ChEBI" id="CHEBI:29035"/>
        <label>1</label>
    </ligand>
</feature>
<feature type="binding site" evidence="5">
    <location>
        <position position="158"/>
    </location>
    <ligand>
        <name>Mn(2+)</name>
        <dbReference type="ChEBI" id="CHEBI:29035"/>
        <label>2</label>
    </ligand>
</feature>
<keyword evidence="9" id="KW-1185">Reference proteome</keyword>
<sequence length="320" mass="34908">MYKPTSSTVWKGRIDAADGDLGLRWHQVVKPLDLSKELPIGHGSYAFLGFCCDEGVRRNQGRIGAAQGPDAIRQALASMAVNLPRELSLYDAGDVLCADQHLERAQEQLGKKVTTLLTSGYRTIVLGGGHETAYGHYLGIQPVLGNALRLGIINFDAHFDLRNTSPQSSSGTPFRQIAIAYQEQDEKFSYLCLGIQEQSNTRQLFKTAEEVGADYVLADDLQFGVSEQVREKVNTFLGEVDELYISIDLDVFSVAHAPGVSAPAALGLQPQVVVSLLKEIMASGKVLTLDVVELNPSLDRDQQTAKLAASIIYQAVQNWC</sequence>
<dbReference type="NCBIfam" id="TIGR01227">
    <property type="entry name" value="hutG"/>
    <property type="match status" value="1"/>
</dbReference>
<dbReference type="PANTHER" id="PTHR11358">
    <property type="entry name" value="ARGINASE/AGMATINASE"/>
    <property type="match status" value="1"/>
</dbReference>
<dbReference type="CDD" id="cd09988">
    <property type="entry name" value="Formimidoylglutamase"/>
    <property type="match status" value="1"/>
</dbReference>
<dbReference type="Proteomes" id="UP001596405">
    <property type="component" value="Unassembled WGS sequence"/>
</dbReference>
<comment type="cofactor">
    <cofactor evidence="5">
        <name>Mn(2+)</name>
        <dbReference type="ChEBI" id="CHEBI:29035"/>
    </cofactor>
    <text evidence="5">Binds 2 manganese ions per subunit.</text>
</comment>
<evidence type="ECO:0000256" key="2">
    <source>
        <dbReference type="ARBA" id="ARBA00022801"/>
    </source>
</evidence>
<dbReference type="GO" id="GO:0050415">
    <property type="term" value="F:formimidoylglutamase activity"/>
    <property type="evidence" value="ECO:0007669"/>
    <property type="project" value="UniProtKB-EC"/>
</dbReference>
<dbReference type="InterPro" id="IPR005923">
    <property type="entry name" value="HutG"/>
</dbReference>
<feature type="binding site" evidence="5">
    <location>
        <position position="160"/>
    </location>
    <ligand>
        <name>Mn(2+)</name>
        <dbReference type="ChEBI" id="CHEBI:29035"/>
        <label>1</label>
    </ligand>
</feature>
<protein>
    <recommendedName>
        <fullName evidence="5 6">Formimidoylglutamase</fullName>
        <ecNumber evidence="5 6">3.5.3.8</ecNumber>
    </recommendedName>
    <alternativeName>
        <fullName evidence="5">Formiminoglutamase</fullName>
    </alternativeName>
    <alternativeName>
        <fullName evidence="5">Formiminoglutamate hydrolase</fullName>
    </alternativeName>
</protein>
<evidence type="ECO:0000256" key="1">
    <source>
        <dbReference type="ARBA" id="ARBA00022723"/>
    </source>
</evidence>
<comment type="similarity">
    <text evidence="5 7">Belongs to the arginase family.</text>
</comment>
<dbReference type="EC" id="3.5.3.8" evidence="5 6"/>
<dbReference type="HAMAP" id="MF_00737">
    <property type="entry name" value="Formimidoylglutam"/>
    <property type="match status" value="1"/>
</dbReference>
<evidence type="ECO:0000313" key="9">
    <source>
        <dbReference type="Proteomes" id="UP001596405"/>
    </source>
</evidence>
<comment type="function">
    <text evidence="5">Catalyzes the conversion of N-formimidoyl-L-glutamate to L-glutamate and formamide.</text>
</comment>
<dbReference type="SUPFAM" id="SSF52768">
    <property type="entry name" value="Arginase/deacetylase"/>
    <property type="match status" value="1"/>
</dbReference>
<evidence type="ECO:0000256" key="7">
    <source>
        <dbReference type="PROSITE-ProRule" id="PRU00742"/>
    </source>
</evidence>
<accession>A0ABW2DPD3</accession>
<keyword evidence="2 5" id="KW-0378">Hydrolase</keyword>
<evidence type="ECO:0000313" key="8">
    <source>
        <dbReference type="EMBL" id="MFC6998938.1"/>
    </source>
</evidence>
<dbReference type="PIRSF" id="PIRSF036979">
    <property type="entry name" value="Arginase"/>
    <property type="match status" value="1"/>
</dbReference>
<organism evidence="8 9">
    <name type="scientific">Rufibacter roseus</name>
    <dbReference type="NCBI Taxonomy" id="1567108"/>
    <lineage>
        <taxon>Bacteria</taxon>
        <taxon>Pseudomonadati</taxon>
        <taxon>Bacteroidota</taxon>
        <taxon>Cytophagia</taxon>
        <taxon>Cytophagales</taxon>
        <taxon>Hymenobacteraceae</taxon>
        <taxon>Rufibacter</taxon>
    </lineage>
</organism>
<feature type="binding site" evidence="5">
    <location>
        <position position="156"/>
    </location>
    <ligand>
        <name>Mn(2+)</name>
        <dbReference type="ChEBI" id="CHEBI:29035"/>
        <label>1</label>
    </ligand>
</feature>
<dbReference type="Gene3D" id="3.40.800.10">
    <property type="entry name" value="Ureohydrolase domain"/>
    <property type="match status" value="1"/>
</dbReference>
<dbReference type="PRINTS" id="PR00116">
    <property type="entry name" value="ARGINASE"/>
</dbReference>
<feature type="binding site" evidence="5">
    <location>
        <position position="250"/>
    </location>
    <ligand>
        <name>Mn(2+)</name>
        <dbReference type="ChEBI" id="CHEBI:29035"/>
        <label>2</label>
    </ligand>
</feature>
<dbReference type="PROSITE" id="PS51409">
    <property type="entry name" value="ARGINASE_2"/>
    <property type="match status" value="1"/>
</dbReference>
<dbReference type="InterPro" id="IPR023696">
    <property type="entry name" value="Ureohydrolase_dom_sf"/>
</dbReference>
<evidence type="ECO:0000256" key="6">
    <source>
        <dbReference type="NCBIfam" id="TIGR01227"/>
    </source>
</evidence>
<comment type="catalytic activity">
    <reaction evidence="5">
        <text>N-formimidoyl-L-glutamate + H2O = formamide + L-glutamate</text>
        <dbReference type="Rhea" id="RHEA:22492"/>
        <dbReference type="ChEBI" id="CHEBI:15377"/>
        <dbReference type="ChEBI" id="CHEBI:16397"/>
        <dbReference type="ChEBI" id="CHEBI:29985"/>
        <dbReference type="ChEBI" id="CHEBI:58928"/>
        <dbReference type="EC" id="3.5.3.8"/>
    </reaction>
</comment>
<feature type="binding site" evidence="5">
    <location>
        <position position="248"/>
    </location>
    <ligand>
        <name>Mn(2+)</name>
        <dbReference type="ChEBI" id="CHEBI:29035"/>
        <label>1</label>
    </ligand>
</feature>
<dbReference type="EMBL" id="JBHSYQ010000008">
    <property type="protein sequence ID" value="MFC6998938.1"/>
    <property type="molecule type" value="Genomic_DNA"/>
</dbReference>
<name>A0ABW2DPD3_9BACT</name>
<keyword evidence="4 5" id="KW-0464">Manganese</keyword>
<feature type="binding site" evidence="5">
    <location>
        <position position="248"/>
    </location>
    <ligand>
        <name>Mn(2+)</name>
        <dbReference type="ChEBI" id="CHEBI:29035"/>
        <label>2</label>
    </ligand>
</feature>
<reference evidence="9" key="1">
    <citation type="journal article" date="2019" name="Int. J. Syst. Evol. Microbiol.">
        <title>The Global Catalogue of Microorganisms (GCM) 10K type strain sequencing project: providing services to taxonomists for standard genome sequencing and annotation.</title>
        <authorList>
            <consortium name="The Broad Institute Genomics Platform"/>
            <consortium name="The Broad Institute Genome Sequencing Center for Infectious Disease"/>
            <person name="Wu L."/>
            <person name="Ma J."/>
        </authorList>
    </citation>
    <scope>NUCLEOTIDE SEQUENCE [LARGE SCALE GENOMIC DNA]</scope>
    <source>
        <strain evidence="9">CGMCC 4.7393</strain>
    </source>
</reference>
<gene>
    <name evidence="5 8" type="primary">hutG</name>
    <name evidence="8" type="ORF">ACFQHR_14970</name>
</gene>
<proteinExistence type="inferred from homology"/>
<comment type="caution">
    <text evidence="8">The sequence shown here is derived from an EMBL/GenBank/DDBJ whole genome shotgun (WGS) entry which is preliminary data.</text>
</comment>
<comment type="pathway">
    <text evidence="5">Amino-acid degradation; L-histidine degradation into L-glutamate; L-glutamate from N-formimidoyl-L-glutamate (hydrolase route): step 1/1.</text>
</comment>
<evidence type="ECO:0000256" key="5">
    <source>
        <dbReference type="HAMAP-Rule" id="MF_00737"/>
    </source>
</evidence>
<keyword evidence="3 5" id="KW-0369">Histidine metabolism</keyword>
<dbReference type="PANTHER" id="PTHR11358:SF35">
    <property type="entry name" value="FORMIMIDOYLGLUTAMASE"/>
    <property type="match status" value="1"/>
</dbReference>
<evidence type="ECO:0000256" key="4">
    <source>
        <dbReference type="ARBA" id="ARBA00023211"/>
    </source>
</evidence>